<dbReference type="CDD" id="cd00590">
    <property type="entry name" value="RRM_SF"/>
    <property type="match status" value="1"/>
</dbReference>
<dbReference type="Gene3D" id="3.30.70.330">
    <property type="match status" value="1"/>
</dbReference>
<dbReference type="SUPFAM" id="SSF54928">
    <property type="entry name" value="RNA-binding domain, RBD"/>
    <property type="match status" value="1"/>
</dbReference>
<dbReference type="InterPro" id="IPR000504">
    <property type="entry name" value="RRM_dom"/>
</dbReference>
<protein>
    <submittedName>
        <fullName evidence="4">Transposon TX1</fullName>
    </submittedName>
</protein>
<dbReference type="Pfam" id="PF00076">
    <property type="entry name" value="RRM_1"/>
    <property type="match status" value="1"/>
</dbReference>
<feature type="domain" description="RRM" evidence="3">
    <location>
        <begin position="59"/>
        <end position="136"/>
    </location>
</feature>
<proteinExistence type="predicted"/>
<accession>A0A2U1L451</accession>
<evidence type="ECO:0000313" key="5">
    <source>
        <dbReference type="Proteomes" id="UP000245207"/>
    </source>
</evidence>
<comment type="caution">
    <text evidence="4">The sequence shown here is derived from an EMBL/GenBank/DDBJ whole genome shotgun (WGS) entry which is preliminary data.</text>
</comment>
<dbReference type="PROSITE" id="PS50102">
    <property type="entry name" value="RRM"/>
    <property type="match status" value="1"/>
</dbReference>
<sequence>MDYVREKTRASNFHVRESNVRYNTRDSEFERKRHIGNRWGYNGKHLGTNYTGGKRNSAVSFMFFNFPNGWGMGNLWMLFKKFGTVFDMYMAQKRLRKGERYGFVRFKLVTDVEALLKKLGEITIGGERLKVFIAFDRKIPGVTDMGGNRNVGDRKLGENRNYGNEMRKEKVWSNNGWNGDTRDHRNFVEVVKGETKDKEKKGWNGEDGKDGDRKYDGKNEYMEEKQEVRTVEVEDDEVNIMTFNKSLIGEVRSLCYITKIASLCEEQGLSNVEVKLLGGLEVMMVFDTQETATNILGSVDHGLRRWVHKLRRWSKHYITPGRLTWISILGIPVSCWAESVFKKVAAIHGRVIGNVNCKLEGSQNLIVGKVQIHTCNNGLIKETLFVKVFGRKFRVEVIEEVGDIMEFELDVMASESKDENEKDAEQHHEKGGDNDMVISDSETSDDTSEEGSESEGEENEDERDTGNDFRPEDGGGRKMEEGEESRFSGTSKVCETPENEIVKKEKKAAVEFDKAPGEDAMEVNEKNNEEKVGVESDKVPGEYVMEVKEKNIENQDATTLSGDQNIKIRCESCIYQKSDNGPNGYISCENQNEECVNKIGPEVGLQNGVRSCNTIKDKPIQHEINTSGQKMGYNNNNVGTVDEFGKSRRKILKQRKDVGTTKQSATSSDEELRARGTKRGFQPTAPICGGDEKINKKRKANREDKEEEVSNSNVNMNEINNVDFGVINKSKVFKEGVDGGAQISNKKGGRKSLKKALKLARQHGVGGLGTNEKGVSDAYKISQNEENDGNETFVFRSTGRAVSESKSCSINMEQVKEIGELIGVSWTKAKEEIVGGEDMGVTIEDKGKGQL</sequence>
<reference evidence="4 5" key="1">
    <citation type="journal article" date="2018" name="Mol. Plant">
        <title>The genome of Artemisia annua provides insight into the evolution of Asteraceae family and artemisinin biosynthesis.</title>
        <authorList>
            <person name="Shen Q."/>
            <person name="Zhang L."/>
            <person name="Liao Z."/>
            <person name="Wang S."/>
            <person name="Yan T."/>
            <person name="Shi P."/>
            <person name="Liu M."/>
            <person name="Fu X."/>
            <person name="Pan Q."/>
            <person name="Wang Y."/>
            <person name="Lv Z."/>
            <person name="Lu X."/>
            <person name="Zhang F."/>
            <person name="Jiang W."/>
            <person name="Ma Y."/>
            <person name="Chen M."/>
            <person name="Hao X."/>
            <person name="Li L."/>
            <person name="Tang Y."/>
            <person name="Lv G."/>
            <person name="Zhou Y."/>
            <person name="Sun X."/>
            <person name="Brodelius P.E."/>
            <person name="Rose J.K.C."/>
            <person name="Tang K."/>
        </authorList>
    </citation>
    <scope>NUCLEOTIDE SEQUENCE [LARGE SCALE GENOMIC DNA]</scope>
    <source>
        <strain evidence="5">cv. Huhao1</strain>
        <tissue evidence="4">Leaf</tissue>
    </source>
</reference>
<evidence type="ECO:0000313" key="4">
    <source>
        <dbReference type="EMBL" id="PWA43798.1"/>
    </source>
</evidence>
<feature type="compositionally biased region" description="Basic and acidic residues" evidence="2">
    <location>
        <begin position="464"/>
        <end position="486"/>
    </location>
</feature>
<feature type="compositionally biased region" description="Acidic residues" evidence="2">
    <location>
        <begin position="442"/>
        <end position="463"/>
    </location>
</feature>
<dbReference type="GO" id="GO:0003723">
    <property type="term" value="F:RNA binding"/>
    <property type="evidence" value="ECO:0007669"/>
    <property type="project" value="UniProtKB-UniRule"/>
</dbReference>
<dbReference type="EMBL" id="PKPP01011631">
    <property type="protein sequence ID" value="PWA43798.1"/>
    <property type="molecule type" value="Genomic_DNA"/>
</dbReference>
<keyword evidence="1" id="KW-0694">RNA-binding</keyword>
<dbReference type="InterPro" id="IPR035979">
    <property type="entry name" value="RBD_domain_sf"/>
</dbReference>
<gene>
    <name evidence="4" type="ORF">CTI12_AA532300</name>
</gene>
<dbReference type="AlphaFoldDB" id="A0A2U1L451"/>
<dbReference type="Proteomes" id="UP000245207">
    <property type="component" value="Unassembled WGS sequence"/>
</dbReference>
<dbReference type="SMART" id="SM00360">
    <property type="entry name" value="RRM"/>
    <property type="match status" value="1"/>
</dbReference>
<name>A0A2U1L451_ARTAN</name>
<keyword evidence="5" id="KW-1185">Reference proteome</keyword>
<organism evidence="4 5">
    <name type="scientific">Artemisia annua</name>
    <name type="common">Sweet wormwood</name>
    <dbReference type="NCBI Taxonomy" id="35608"/>
    <lineage>
        <taxon>Eukaryota</taxon>
        <taxon>Viridiplantae</taxon>
        <taxon>Streptophyta</taxon>
        <taxon>Embryophyta</taxon>
        <taxon>Tracheophyta</taxon>
        <taxon>Spermatophyta</taxon>
        <taxon>Magnoliopsida</taxon>
        <taxon>eudicotyledons</taxon>
        <taxon>Gunneridae</taxon>
        <taxon>Pentapetalae</taxon>
        <taxon>asterids</taxon>
        <taxon>campanulids</taxon>
        <taxon>Asterales</taxon>
        <taxon>Asteraceae</taxon>
        <taxon>Asteroideae</taxon>
        <taxon>Anthemideae</taxon>
        <taxon>Artemisiinae</taxon>
        <taxon>Artemisia</taxon>
    </lineage>
</organism>
<dbReference type="STRING" id="35608.A0A2U1L451"/>
<feature type="region of interest" description="Disordered" evidence="2">
    <location>
        <begin position="653"/>
        <end position="711"/>
    </location>
</feature>
<feature type="compositionally biased region" description="Basic and acidic residues" evidence="2">
    <location>
        <begin position="415"/>
        <end position="433"/>
    </location>
</feature>
<feature type="region of interest" description="Disordered" evidence="2">
    <location>
        <begin position="415"/>
        <end position="496"/>
    </location>
</feature>
<evidence type="ECO:0000256" key="2">
    <source>
        <dbReference type="SAM" id="MobiDB-lite"/>
    </source>
</evidence>
<dbReference type="InterPro" id="IPR012677">
    <property type="entry name" value="Nucleotide-bd_a/b_plait_sf"/>
</dbReference>
<evidence type="ECO:0000259" key="3">
    <source>
        <dbReference type="PROSITE" id="PS50102"/>
    </source>
</evidence>
<evidence type="ECO:0000256" key="1">
    <source>
        <dbReference type="PROSITE-ProRule" id="PRU00176"/>
    </source>
</evidence>